<dbReference type="AlphaFoldDB" id="A0A816ZYJ2"/>
<organism evidence="1">
    <name type="scientific">Brassica napus</name>
    <name type="common">Rape</name>
    <dbReference type="NCBI Taxonomy" id="3708"/>
    <lineage>
        <taxon>Eukaryota</taxon>
        <taxon>Viridiplantae</taxon>
        <taxon>Streptophyta</taxon>
        <taxon>Embryophyta</taxon>
        <taxon>Tracheophyta</taxon>
        <taxon>Spermatophyta</taxon>
        <taxon>Magnoliopsida</taxon>
        <taxon>eudicotyledons</taxon>
        <taxon>Gunneridae</taxon>
        <taxon>Pentapetalae</taxon>
        <taxon>rosids</taxon>
        <taxon>malvids</taxon>
        <taxon>Brassicales</taxon>
        <taxon>Brassicaceae</taxon>
        <taxon>Brassiceae</taxon>
        <taxon>Brassica</taxon>
    </lineage>
</organism>
<protein>
    <submittedName>
        <fullName evidence="1">(rape) hypothetical protein</fullName>
    </submittedName>
</protein>
<sequence>MQVGWRLSWSGIIPVPDSLVGCSGILHSFFFFVGSEVQLGGASISARSLARKM</sequence>
<reference evidence="1" key="1">
    <citation type="submission" date="2021-01" db="EMBL/GenBank/DDBJ databases">
        <authorList>
            <consortium name="Genoscope - CEA"/>
            <person name="William W."/>
        </authorList>
    </citation>
    <scope>NUCLEOTIDE SEQUENCE</scope>
</reference>
<dbReference type="EMBL" id="HG994362">
    <property type="protein sequence ID" value="CAF2232282.1"/>
    <property type="molecule type" value="Genomic_DNA"/>
</dbReference>
<proteinExistence type="predicted"/>
<accession>A0A816ZYJ2</accession>
<dbReference type="Proteomes" id="UP001295469">
    <property type="component" value="Chromosome A08"/>
</dbReference>
<name>A0A816ZYJ2_BRANA</name>
<gene>
    <name evidence="1" type="ORF">DARMORV10_A08P12380.1</name>
</gene>
<evidence type="ECO:0000313" key="1">
    <source>
        <dbReference type="EMBL" id="CAF2232282.1"/>
    </source>
</evidence>